<dbReference type="InterPro" id="IPR036291">
    <property type="entry name" value="NAD(P)-bd_dom_sf"/>
</dbReference>
<dbReference type="STRING" id="553469.SAMN04487947_3389"/>
<keyword evidence="2" id="KW-0560">Oxidoreductase</keyword>
<evidence type="ECO:0000256" key="1">
    <source>
        <dbReference type="ARBA" id="ARBA00010928"/>
    </source>
</evidence>
<proteinExistence type="inferred from homology"/>
<reference evidence="5" key="1">
    <citation type="submission" date="2016-10" db="EMBL/GenBank/DDBJ databases">
        <authorList>
            <person name="Varghese N."/>
            <person name="Submissions S."/>
        </authorList>
    </citation>
    <scope>NUCLEOTIDE SEQUENCE [LARGE SCALE GENOMIC DNA]</scope>
    <source>
        <strain evidence="5">CGMCC 1.7736</strain>
    </source>
</reference>
<organism evidence="4 5">
    <name type="scientific">Halogeometricum rufum</name>
    <dbReference type="NCBI Taxonomy" id="553469"/>
    <lineage>
        <taxon>Archaea</taxon>
        <taxon>Methanobacteriati</taxon>
        <taxon>Methanobacteriota</taxon>
        <taxon>Stenosarchaea group</taxon>
        <taxon>Halobacteria</taxon>
        <taxon>Halobacteriales</taxon>
        <taxon>Haloferacaceae</taxon>
        <taxon>Halogeometricum</taxon>
    </lineage>
</organism>
<gene>
    <name evidence="4" type="ORF">SAMN04487947_3389</name>
</gene>
<dbReference type="Gene3D" id="3.40.50.720">
    <property type="entry name" value="NAD(P)-binding Rossmann-like Domain"/>
    <property type="match status" value="1"/>
</dbReference>
<dbReference type="SUPFAM" id="SSF55347">
    <property type="entry name" value="Glyceraldehyde-3-phosphate dehydrogenase-like, C-terminal domain"/>
    <property type="match status" value="1"/>
</dbReference>
<sequence>MEGIVVVGHDAAVQAHATRYARLDGAAVRGVVTGGDSDQTVDGLRYESVADALAETDVDGVDVCGPGFAHPGALTGALDAGVPVRCDPPFALSESRFDDVVSLASDGDGWVAAHSPHRFSRLYEQLRSAVEAGSIGDVGVARVKRTAPFDAGDWNASYDGVRAVESFEDALCAVVAHDVDVFEWTFGPVERAFARAREGDRCDHVHAVLAFREGGRGTVETTWCADSPPAPRVEVEYSGSHGRLDFDDGDVSSTLHAAGTPVDVDPPEDDCRGRCLHQFVESLRGGDRPPAGVEPTGPSRVAVAMRRSIAAGEPRTLAEASR</sequence>
<comment type="similarity">
    <text evidence="1">Belongs to the Gfo/Idh/MocA family.</text>
</comment>
<evidence type="ECO:0000313" key="5">
    <source>
        <dbReference type="Proteomes" id="UP000198531"/>
    </source>
</evidence>
<protein>
    <submittedName>
        <fullName evidence="4">Predicted dehydrogenase</fullName>
    </submittedName>
</protein>
<dbReference type="AlphaFoldDB" id="A0A1I6IKC5"/>
<dbReference type="Pfam" id="PF22725">
    <property type="entry name" value="GFO_IDH_MocA_C3"/>
    <property type="match status" value="1"/>
</dbReference>
<dbReference type="GO" id="GO:0016491">
    <property type="term" value="F:oxidoreductase activity"/>
    <property type="evidence" value="ECO:0007669"/>
    <property type="project" value="UniProtKB-KW"/>
</dbReference>
<dbReference type="RefSeq" id="WP_089809789.1">
    <property type="nucleotide sequence ID" value="NZ_FOYT01000003.1"/>
</dbReference>
<dbReference type="EMBL" id="FOYT01000003">
    <property type="protein sequence ID" value="SFR67119.1"/>
    <property type="molecule type" value="Genomic_DNA"/>
</dbReference>
<dbReference type="PANTHER" id="PTHR43708:SF5">
    <property type="entry name" value="CONSERVED EXPRESSED OXIDOREDUCTASE (EUROFUNG)-RELATED"/>
    <property type="match status" value="1"/>
</dbReference>
<dbReference type="InterPro" id="IPR055170">
    <property type="entry name" value="GFO_IDH_MocA-like_dom"/>
</dbReference>
<dbReference type="SUPFAM" id="SSF51735">
    <property type="entry name" value="NAD(P)-binding Rossmann-fold domains"/>
    <property type="match status" value="1"/>
</dbReference>
<dbReference type="Proteomes" id="UP000198531">
    <property type="component" value="Unassembled WGS sequence"/>
</dbReference>
<evidence type="ECO:0000256" key="2">
    <source>
        <dbReference type="ARBA" id="ARBA00023002"/>
    </source>
</evidence>
<evidence type="ECO:0000313" key="4">
    <source>
        <dbReference type="EMBL" id="SFR67119.1"/>
    </source>
</evidence>
<dbReference type="InterPro" id="IPR051317">
    <property type="entry name" value="Gfo/Idh/MocA_oxidoreduct"/>
</dbReference>
<dbReference type="PANTHER" id="PTHR43708">
    <property type="entry name" value="CONSERVED EXPRESSED OXIDOREDUCTASE (EUROFUNG)"/>
    <property type="match status" value="1"/>
</dbReference>
<feature type="domain" description="GFO/IDH/MocA-like oxidoreductase" evidence="3">
    <location>
        <begin position="123"/>
        <end position="243"/>
    </location>
</feature>
<evidence type="ECO:0000259" key="3">
    <source>
        <dbReference type="Pfam" id="PF22725"/>
    </source>
</evidence>
<keyword evidence="5" id="KW-1185">Reference proteome</keyword>
<dbReference type="Gene3D" id="3.30.360.10">
    <property type="entry name" value="Dihydrodipicolinate Reductase, domain 2"/>
    <property type="match status" value="1"/>
</dbReference>
<name>A0A1I6IKC5_9EURY</name>
<accession>A0A1I6IKC5</accession>
<dbReference type="OrthoDB" id="282474at2157"/>